<keyword evidence="5" id="KW-0677">Repeat</keyword>
<feature type="region of interest" description="Disordered" evidence="10">
    <location>
        <begin position="915"/>
        <end position="971"/>
    </location>
</feature>
<dbReference type="GO" id="GO:0030665">
    <property type="term" value="C:clathrin-coated vesicle membrane"/>
    <property type="evidence" value="ECO:0007669"/>
    <property type="project" value="UniProtKB-SubCell"/>
</dbReference>
<protein>
    <recommendedName>
        <fullName evidence="3 9">AP-3 complex subunit delta</fullName>
    </recommendedName>
</protein>
<evidence type="ECO:0000313" key="12">
    <source>
        <dbReference type="EMBL" id="KAK5778967.1"/>
    </source>
</evidence>
<keyword evidence="4 9" id="KW-0813">Transport</keyword>
<dbReference type="InterPro" id="IPR017105">
    <property type="entry name" value="AP3_complex_dsu"/>
</dbReference>
<comment type="similarity">
    <text evidence="2 9">Belongs to the adaptor complexes large subunit family.</text>
</comment>
<dbReference type="SUPFAM" id="SSF48371">
    <property type="entry name" value="ARM repeat"/>
    <property type="match status" value="1"/>
</dbReference>
<dbReference type="GO" id="GO:0010008">
    <property type="term" value="C:endosome membrane"/>
    <property type="evidence" value="ECO:0007669"/>
    <property type="project" value="TreeGrafter"/>
</dbReference>
<dbReference type="GO" id="GO:0030123">
    <property type="term" value="C:AP-3 adaptor complex"/>
    <property type="evidence" value="ECO:0007669"/>
    <property type="project" value="InterPro"/>
</dbReference>
<dbReference type="Pfam" id="PF01602">
    <property type="entry name" value="Adaptin_N"/>
    <property type="match status" value="1"/>
</dbReference>
<comment type="subunit">
    <text evidence="9">Adaptor protein complex 3 (AP-3) is a heterotetramer.</text>
</comment>
<evidence type="ECO:0000256" key="8">
    <source>
        <dbReference type="ARBA" id="ARBA00023329"/>
    </source>
</evidence>
<keyword evidence="8" id="KW-0968">Cytoplasmic vesicle</keyword>
<accession>A0AAN8A6M7</accession>
<comment type="function">
    <text evidence="9">Part of the AP-3 complex, an adaptor-related complex which is not clathrin-associated. The complex is associated with the Golgi region as well as more peripheral structures. It facilitates the budding of vesicles from the Golgi membrane.</text>
</comment>
<dbReference type="AlphaFoldDB" id="A0AAN8A6M7"/>
<sequence length="971" mass="110833">MSFGLSSNNAPTAEVVKQRLRPFGIFFEKSLKDLIKGIRSHNETPESLHTFLTNELVQCRKEANSSDINLKANAVLKLAYLEMYGFDMAWCNFHTLEVMSSESLQNKRVGYLAASQSFHRDPDILVLMTNLLKKDLKYAGKDDMVKVGIALNAISTIIITPSLARDIVDDLFLMLNSSHAYIRKKTIAVLLKVFLQYPEALRDNFDKFTMKLQDNDISVVSATVSAICELSKQNPWPFVPLSPLLYELLLTVDNNWIIIRLLKLFTNLSQVEPKLKYKLLPKIVELMDSTMATSVLYESVNCIVKGSMILEDDYNTANKCLQCLNKFCQSQDPNLRYISCTLFYKIGIVNSQFVSDYNDLILRLISDVDISIRSKALELLRGIVNENNLKLVVSTLLKQFVNEEVVILNNNGNGRGNGSRKEFPILIPNDYKIKMIRTIISLCSMENYRNVTDFEWLNALLIDLTIVSQDLIEARDELGKLIGLQLKSIMIKVPDVRNITISSIIKILTMYDIEFKLSTVLRDCIWSLGEYSSLIENGEVMIKILIDKSTRFNADIKAILIPSILKLLSTWCNSGNITLSEVKDVITIIIQFLNPLISNSLFEIQERSIEAVEFLNLVAQSIDELEVEQNESSTELPMLLTDVLPSFFGGNELRPIAKGTQQELQKNLTHDYLETPFLSSDDWNNLFKQYDIDEGCITESTLFDGSSDEKFSDRDTFYENDYSELSSNVEDKDNPFSNYNDDATIKNRKEEQLSNPFYLTESDDKANIQGNDIFEHQEYNSHVDELVTIVKVKNTITPSEHVAQSIESELITTSNKEQKKKHKKHKKLMKKVKVLDDEVIVQPDQSQLELESKKSRSLSPIPNLYSMKPRNNNGIFLQTKSKLGSFNFNKDEINDLNVIESEQLELDKIRQRFQEQSLEDQSTMNDGDEEVIIIKKKRDKSKKKSKTKKKSKSKDEIKQIEADPAGAIEDK</sequence>
<proteinExistence type="inferred from homology"/>
<dbReference type="PIRSF" id="PIRSF037092">
    <property type="entry name" value="AP3_complex_delta"/>
    <property type="match status" value="1"/>
</dbReference>
<gene>
    <name evidence="12" type="ORF">RI543_003586</name>
</gene>
<keyword evidence="6 9" id="KW-0653">Protein transport</keyword>
<dbReference type="FunFam" id="1.25.10.10:FF:000251">
    <property type="entry name" value="AP-3 complex subunit delta"/>
    <property type="match status" value="1"/>
</dbReference>
<dbReference type="Proteomes" id="UP001306508">
    <property type="component" value="Unassembled WGS sequence"/>
</dbReference>
<dbReference type="PANTHER" id="PTHR22781">
    <property type="entry name" value="DELTA ADAPTIN-RELATED"/>
    <property type="match status" value="1"/>
</dbReference>
<evidence type="ECO:0000256" key="6">
    <source>
        <dbReference type="ARBA" id="ARBA00022927"/>
    </source>
</evidence>
<name>A0AAN8A6M7_9SACH</name>
<dbReference type="PANTHER" id="PTHR22781:SF12">
    <property type="entry name" value="AP-3 COMPLEX SUBUNIT DELTA-1"/>
    <property type="match status" value="1"/>
</dbReference>
<keyword evidence="9" id="KW-0333">Golgi apparatus</keyword>
<evidence type="ECO:0000256" key="3">
    <source>
        <dbReference type="ARBA" id="ARBA00015717"/>
    </source>
</evidence>
<evidence type="ECO:0000256" key="9">
    <source>
        <dbReference type="PIRNR" id="PIRNR037092"/>
    </source>
</evidence>
<comment type="subcellular location">
    <subcellularLocation>
        <location evidence="1">Cytoplasmic vesicle</location>
        <location evidence="1">Clathrin-coated vesicle membrane</location>
        <topology evidence="1">Peripheral membrane protein</topology>
        <orientation evidence="1">Cytoplasmic side</orientation>
    </subcellularLocation>
    <subcellularLocation>
        <location evidence="9">Golgi apparatus</location>
    </subcellularLocation>
</comment>
<dbReference type="GO" id="GO:0006623">
    <property type="term" value="P:protein targeting to vacuole"/>
    <property type="evidence" value="ECO:0007669"/>
    <property type="project" value="TreeGrafter"/>
</dbReference>
<evidence type="ECO:0000256" key="4">
    <source>
        <dbReference type="ARBA" id="ARBA00022448"/>
    </source>
</evidence>
<dbReference type="InterPro" id="IPR011989">
    <property type="entry name" value="ARM-like"/>
</dbReference>
<dbReference type="GO" id="GO:0006896">
    <property type="term" value="P:Golgi to vacuole transport"/>
    <property type="evidence" value="ECO:0007669"/>
    <property type="project" value="TreeGrafter"/>
</dbReference>
<dbReference type="InterPro" id="IPR002553">
    <property type="entry name" value="Clathrin/coatomer_adapt-like_N"/>
</dbReference>
<evidence type="ECO:0000256" key="1">
    <source>
        <dbReference type="ARBA" id="ARBA00004145"/>
    </source>
</evidence>
<evidence type="ECO:0000313" key="13">
    <source>
        <dbReference type="Proteomes" id="UP001306508"/>
    </source>
</evidence>
<keyword evidence="13" id="KW-1185">Reference proteome</keyword>
<dbReference type="InterPro" id="IPR016024">
    <property type="entry name" value="ARM-type_fold"/>
</dbReference>
<organism evidence="12 13">
    <name type="scientific">Arxiozyma heterogenica</name>
    <dbReference type="NCBI Taxonomy" id="278026"/>
    <lineage>
        <taxon>Eukaryota</taxon>
        <taxon>Fungi</taxon>
        <taxon>Dikarya</taxon>
        <taxon>Ascomycota</taxon>
        <taxon>Saccharomycotina</taxon>
        <taxon>Saccharomycetes</taxon>
        <taxon>Saccharomycetales</taxon>
        <taxon>Saccharomycetaceae</taxon>
        <taxon>Arxiozyma</taxon>
    </lineage>
</organism>
<evidence type="ECO:0000259" key="11">
    <source>
        <dbReference type="Pfam" id="PF01602"/>
    </source>
</evidence>
<feature type="compositionally biased region" description="Polar residues" evidence="10">
    <location>
        <begin position="915"/>
        <end position="925"/>
    </location>
</feature>
<feature type="domain" description="Clathrin/coatomer adaptor adaptin-like N-terminal" evidence="11">
    <location>
        <begin position="54"/>
        <end position="616"/>
    </location>
</feature>
<dbReference type="EMBL" id="JAWIZZ010000048">
    <property type="protein sequence ID" value="KAK5778967.1"/>
    <property type="molecule type" value="Genomic_DNA"/>
</dbReference>
<comment type="caution">
    <text evidence="12">The sequence shown here is derived from an EMBL/GenBank/DDBJ whole genome shotgun (WGS) entry which is preliminary data.</text>
</comment>
<feature type="region of interest" description="Disordered" evidence="10">
    <location>
        <begin position="846"/>
        <end position="865"/>
    </location>
</feature>
<dbReference type="GO" id="GO:0005794">
    <property type="term" value="C:Golgi apparatus"/>
    <property type="evidence" value="ECO:0007669"/>
    <property type="project" value="UniProtKB-SubCell"/>
</dbReference>
<feature type="compositionally biased region" description="Basic residues" evidence="10">
    <location>
        <begin position="934"/>
        <end position="952"/>
    </location>
</feature>
<reference evidence="13" key="1">
    <citation type="submission" date="2023-07" db="EMBL/GenBank/DDBJ databases">
        <title>A draft genome of Kazachstania heterogenica Y-27499.</title>
        <authorList>
            <person name="Donic C."/>
            <person name="Kralova J.S."/>
            <person name="Fidel L."/>
            <person name="Ben-Dor S."/>
            <person name="Jung S."/>
        </authorList>
    </citation>
    <scope>NUCLEOTIDE SEQUENCE [LARGE SCALE GENOMIC DNA]</scope>
    <source>
        <strain evidence="13">Y27499</strain>
    </source>
</reference>
<dbReference type="Gene3D" id="1.25.10.10">
    <property type="entry name" value="Leucine-rich Repeat Variant"/>
    <property type="match status" value="1"/>
</dbReference>
<evidence type="ECO:0000256" key="10">
    <source>
        <dbReference type="SAM" id="MobiDB-lite"/>
    </source>
</evidence>
<evidence type="ECO:0000256" key="7">
    <source>
        <dbReference type="ARBA" id="ARBA00023136"/>
    </source>
</evidence>
<evidence type="ECO:0000256" key="5">
    <source>
        <dbReference type="ARBA" id="ARBA00022737"/>
    </source>
</evidence>
<keyword evidence="7" id="KW-0472">Membrane</keyword>
<evidence type="ECO:0000256" key="2">
    <source>
        <dbReference type="ARBA" id="ARBA00006613"/>
    </source>
</evidence>